<dbReference type="InterPro" id="IPR003594">
    <property type="entry name" value="HATPase_dom"/>
</dbReference>
<evidence type="ECO:0000313" key="10">
    <source>
        <dbReference type="EMBL" id="MET1254761.1"/>
    </source>
</evidence>
<protein>
    <recommendedName>
        <fullName evidence="2">histidine kinase</fullName>
        <ecNumber evidence="2">2.7.13.3</ecNumber>
    </recommendedName>
</protein>
<feature type="transmembrane region" description="Helical" evidence="7">
    <location>
        <begin position="188"/>
        <end position="206"/>
    </location>
</feature>
<dbReference type="NCBIfam" id="TIGR00229">
    <property type="entry name" value="sensory_box"/>
    <property type="match status" value="1"/>
</dbReference>
<dbReference type="Pfam" id="PF00989">
    <property type="entry name" value="PAS"/>
    <property type="match status" value="1"/>
</dbReference>
<keyword evidence="4" id="KW-0808">Transferase</keyword>
<keyword evidence="10" id="KW-0067">ATP-binding</keyword>
<dbReference type="PRINTS" id="PR00344">
    <property type="entry name" value="BCTRLSENSOR"/>
</dbReference>
<feature type="transmembrane region" description="Helical" evidence="7">
    <location>
        <begin position="156"/>
        <end position="176"/>
    </location>
</feature>
<dbReference type="Pfam" id="PF17159">
    <property type="entry name" value="MASE3"/>
    <property type="match status" value="1"/>
</dbReference>
<organism evidence="10 11">
    <name type="scientific">Aliikangiella maris</name>
    <dbReference type="NCBI Taxonomy" id="3162458"/>
    <lineage>
        <taxon>Bacteria</taxon>
        <taxon>Pseudomonadati</taxon>
        <taxon>Pseudomonadota</taxon>
        <taxon>Gammaproteobacteria</taxon>
        <taxon>Oceanospirillales</taxon>
        <taxon>Pleioneaceae</taxon>
        <taxon>Aliikangiella</taxon>
    </lineage>
</organism>
<feature type="transmembrane region" description="Helical" evidence="7">
    <location>
        <begin position="28"/>
        <end position="49"/>
    </location>
</feature>
<dbReference type="SMART" id="SM00091">
    <property type="entry name" value="PAS"/>
    <property type="match status" value="1"/>
</dbReference>
<dbReference type="InterPro" id="IPR000014">
    <property type="entry name" value="PAS"/>
</dbReference>
<reference evidence="10 11" key="1">
    <citation type="submission" date="2024-06" db="EMBL/GenBank/DDBJ databases">
        <authorList>
            <person name="Li F."/>
        </authorList>
    </citation>
    <scope>NUCLEOTIDE SEQUENCE [LARGE SCALE GENOMIC DNA]</scope>
    <source>
        <strain evidence="10 11">GXAS 311</strain>
    </source>
</reference>
<dbReference type="InterPro" id="IPR013767">
    <property type="entry name" value="PAS_fold"/>
</dbReference>
<dbReference type="Gene3D" id="3.30.450.20">
    <property type="entry name" value="PAS domain"/>
    <property type="match status" value="1"/>
</dbReference>
<feature type="transmembrane region" description="Helical" evidence="7">
    <location>
        <begin position="251"/>
        <end position="272"/>
    </location>
</feature>
<dbReference type="Proteomes" id="UP001548189">
    <property type="component" value="Unassembled WGS sequence"/>
</dbReference>
<keyword evidence="10" id="KW-0547">Nucleotide-binding</keyword>
<keyword evidence="7" id="KW-1133">Transmembrane helix</keyword>
<sequence length="713" mass="81106">MLSEQLTATSDHVPKVISDWQLSAIPKWFWALVLLISLSPILISSGINFSSSESVILFDSVIQQKNIKQQFLNDQLYVALQGGMYYALVEWSAVIIAVLCGLMAFSHFNINRDISGPLIGLILFYSGIMDAIHALAATRFMTVNASSESLILFSWAISRSFNTLLLLIGGMILLKVKSKNTTFTNRGLLLFALLLSVIIGCIYYWMTTSNSLPKTQFEQSLIHQSYDLIPLVGYCLCVPLFYQVCQKKMNFVTGFLLVGCIPLILSECYMVFGSKNLYDHYFNSAHLLKVFSYLLPFIGYLLDHRRILLQQQHQQKKLTSLNLRLADKQTELETINNVLPVGLMQVNRHGIIVSANNYVHQVLHYPAGSLIGKSVEILVPDYAKDVHVSLRQSFQKKSETRQMAKDVDSLYGKTQDGQTVPLEIGLASIVLDGEKQVLVSLIDIHERKQMLEALKNKNETMEQAITSLRRSNEQLERFAYICSHDLQEPIRMVESFSQMLQHKLGPQLDGKNKEYLHYIIDGASRARAMITDILLYCRLEQPVMNKTQINLQEICEQVHRTLEINLKEKNATFTWQENLPTLIAVQTQLFQLILNLVNNGIKFNHDEQPQVYLYVEKMLKKEQGNDYWKICVKDNGIGINPRDHKKIFNIFERLNAKADFSGTGIGLANCQKIVEQHDATISVDSQEGKGSVFVIHWPCKNIETREQQSSLEV</sequence>
<dbReference type="InterPro" id="IPR004358">
    <property type="entry name" value="Sig_transdc_His_kin-like_C"/>
</dbReference>
<evidence type="ECO:0000256" key="2">
    <source>
        <dbReference type="ARBA" id="ARBA00012438"/>
    </source>
</evidence>
<dbReference type="Pfam" id="PF00512">
    <property type="entry name" value="HisKA"/>
    <property type="match status" value="1"/>
</dbReference>
<dbReference type="PANTHER" id="PTHR43304:SF1">
    <property type="entry name" value="PAC DOMAIN-CONTAINING PROTEIN"/>
    <property type="match status" value="1"/>
</dbReference>
<evidence type="ECO:0000256" key="7">
    <source>
        <dbReference type="SAM" id="Phobius"/>
    </source>
</evidence>
<evidence type="ECO:0000259" key="9">
    <source>
        <dbReference type="PROSITE" id="PS50112"/>
    </source>
</evidence>
<feature type="transmembrane region" description="Helical" evidence="7">
    <location>
        <begin position="226"/>
        <end position="244"/>
    </location>
</feature>
<keyword evidence="5" id="KW-0418">Kinase</keyword>
<evidence type="ECO:0000259" key="8">
    <source>
        <dbReference type="PROSITE" id="PS50109"/>
    </source>
</evidence>
<comment type="catalytic activity">
    <reaction evidence="1">
        <text>ATP + protein L-histidine = ADP + protein N-phospho-L-histidine.</text>
        <dbReference type="EC" id="2.7.13.3"/>
    </reaction>
</comment>
<evidence type="ECO:0000313" key="11">
    <source>
        <dbReference type="Proteomes" id="UP001548189"/>
    </source>
</evidence>
<dbReference type="InterPro" id="IPR005467">
    <property type="entry name" value="His_kinase_dom"/>
</dbReference>
<evidence type="ECO:0000256" key="4">
    <source>
        <dbReference type="ARBA" id="ARBA00022679"/>
    </source>
</evidence>
<name>A0ABV2BS44_9GAMM</name>
<dbReference type="SUPFAM" id="SSF47384">
    <property type="entry name" value="Homodimeric domain of signal transducing histidine kinase"/>
    <property type="match status" value="1"/>
</dbReference>
<keyword evidence="3" id="KW-0597">Phosphoprotein</keyword>
<feature type="transmembrane region" description="Helical" evidence="7">
    <location>
        <begin position="84"/>
        <end position="105"/>
    </location>
</feature>
<dbReference type="PANTHER" id="PTHR43304">
    <property type="entry name" value="PHYTOCHROME-LIKE PROTEIN CPH1"/>
    <property type="match status" value="1"/>
</dbReference>
<evidence type="ECO:0000256" key="6">
    <source>
        <dbReference type="SAM" id="Coils"/>
    </source>
</evidence>
<feature type="coiled-coil region" evidence="6">
    <location>
        <begin position="444"/>
        <end position="478"/>
    </location>
</feature>
<dbReference type="EC" id="2.7.13.3" evidence="2"/>
<dbReference type="PROSITE" id="PS50112">
    <property type="entry name" value="PAS"/>
    <property type="match status" value="1"/>
</dbReference>
<feature type="domain" description="Histidine kinase" evidence="8">
    <location>
        <begin position="481"/>
        <end position="701"/>
    </location>
</feature>
<feature type="domain" description="PAS" evidence="9">
    <location>
        <begin position="328"/>
        <end position="397"/>
    </location>
</feature>
<dbReference type="SUPFAM" id="SSF55874">
    <property type="entry name" value="ATPase domain of HSP90 chaperone/DNA topoisomerase II/histidine kinase"/>
    <property type="match status" value="1"/>
</dbReference>
<dbReference type="GO" id="GO:0005524">
    <property type="term" value="F:ATP binding"/>
    <property type="evidence" value="ECO:0007669"/>
    <property type="project" value="UniProtKB-KW"/>
</dbReference>
<evidence type="ECO:0000256" key="3">
    <source>
        <dbReference type="ARBA" id="ARBA00022553"/>
    </source>
</evidence>
<dbReference type="InterPro" id="IPR036097">
    <property type="entry name" value="HisK_dim/P_sf"/>
</dbReference>
<dbReference type="SUPFAM" id="SSF55785">
    <property type="entry name" value="PYP-like sensor domain (PAS domain)"/>
    <property type="match status" value="1"/>
</dbReference>
<gene>
    <name evidence="10" type="ORF">ABVT43_06470</name>
</gene>
<keyword evidence="11" id="KW-1185">Reference proteome</keyword>
<evidence type="ECO:0000256" key="5">
    <source>
        <dbReference type="ARBA" id="ARBA00022777"/>
    </source>
</evidence>
<dbReference type="SMART" id="SM00387">
    <property type="entry name" value="HATPase_c"/>
    <property type="match status" value="1"/>
</dbReference>
<dbReference type="InterPro" id="IPR036890">
    <property type="entry name" value="HATPase_C_sf"/>
</dbReference>
<dbReference type="Gene3D" id="3.30.565.10">
    <property type="entry name" value="Histidine kinase-like ATPase, C-terminal domain"/>
    <property type="match status" value="1"/>
</dbReference>
<dbReference type="SMART" id="SM00388">
    <property type="entry name" value="HisKA"/>
    <property type="match status" value="1"/>
</dbReference>
<dbReference type="CDD" id="cd00130">
    <property type="entry name" value="PAS"/>
    <property type="match status" value="1"/>
</dbReference>
<dbReference type="EMBL" id="JBEVCJ010000005">
    <property type="protein sequence ID" value="MET1254761.1"/>
    <property type="molecule type" value="Genomic_DNA"/>
</dbReference>
<keyword evidence="7" id="KW-0812">Transmembrane</keyword>
<evidence type="ECO:0000256" key="1">
    <source>
        <dbReference type="ARBA" id="ARBA00000085"/>
    </source>
</evidence>
<comment type="caution">
    <text evidence="10">The sequence shown here is derived from an EMBL/GenBank/DDBJ whole genome shotgun (WGS) entry which is preliminary data.</text>
</comment>
<feature type="transmembrane region" description="Helical" evidence="7">
    <location>
        <begin position="117"/>
        <end position="136"/>
    </location>
</feature>
<dbReference type="InterPro" id="IPR052162">
    <property type="entry name" value="Sensor_kinase/Photoreceptor"/>
</dbReference>
<dbReference type="PROSITE" id="PS50109">
    <property type="entry name" value="HIS_KIN"/>
    <property type="match status" value="1"/>
</dbReference>
<keyword evidence="6" id="KW-0175">Coiled coil</keyword>
<dbReference type="InterPro" id="IPR003661">
    <property type="entry name" value="HisK_dim/P_dom"/>
</dbReference>
<dbReference type="InterPro" id="IPR035965">
    <property type="entry name" value="PAS-like_dom_sf"/>
</dbReference>
<dbReference type="Gene3D" id="1.10.287.130">
    <property type="match status" value="1"/>
</dbReference>
<dbReference type="RefSeq" id="WP_353874367.1">
    <property type="nucleotide sequence ID" value="NZ_JBEVCJ010000005.1"/>
</dbReference>
<proteinExistence type="predicted"/>
<dbReference type="CDD" id="cd00082">
    <property type="entry name" value="HisKA"/>
    <property type="match status" value="1"/>
</dbReference>
<accession>A0ABV2BS44</accession>
<keyword evidence="7" id="KW-0472">Membrane</keyword>
<dbReference type="InterPro" id="IPR033425">
    <property type="entry name" value="MASE3"/>
</dbReference>
<dbReference type="Pfam" id="PF02518">
    <property type="entry name" value="HATPase_c"/>
    <property type="match status" value="1"/>
</dbReference>